<keyword evidence="1" id="KW-0472">Membrane</keyword>
<keyword evidence="1" id="KW-0812">Transmembrane</keyword>
<sequence>MLASFAASLQLCCLLAALQPLCSPSFAFAFAFVFNLLFMAASFHQHLQLSLLHIFAVI</sequence>
<gene>
    <name evidence="3" type="ORF">SLEP1_g59748</name>
</gene>
<protein>
    <recommendedName>
        <fullName evidence="5">Secreted peptide</fullName>
    </recommendedName>
</protein>
<reference evidence="3 4" key="1">
    <citation type="journal article" date="2021" name="Commun. Biol.">
        <title>The genome of Shorea leprosula (Dipterocarpaceae) highlights the ecological relevance of drought in aseasonal tropical rainforests.</title>
        <authorList>
            <person name="Ng K.K.S."/>
            <person name="Kobayashi M.J."/>
            <person name="Fawcett J.A."/>
            <person name="Hatakeyama M."/>
            <person name="Paape T."/>
            <person name="Ng C.H."/>
            <person name="Ang C.C."/>
            <person name="Tnah L.H."/>
            <person name="Lee C.T."/>
            <person name="Nishiyama T."/>
            <person name="Sese J."/>
            <person name="O'Brien M.J."/>
            <person name="Copetti D."/>
            <person name="Mohd Noor M.I."/>
            <person name="Ong R.C."/>
            <person name="Putra M."/>
            <person name="Sireger I.Z."/>
            <person name="Indrioko S."/>
            <person name="Kosugi Y."/>
            <person name="Izuno A."/>
            <person name="Isagi Y."/>
            <person name="Lee S.L."/>
            <person name="Shimizu K.K."/>
        </authorList>
    </citation>
    <scope>NUCLEOTIDE SEQUENCE [LARGE SCALE GENOMIC DNA]</scope>
    <source>
        <strain evidence="3">214</strain>
    </source>
</reference>
<name>A0AAV5MUD4_9ROSI</name>
<keyword evidence="2" id="KW-0732">Signal</keyword>
<evidence type="ECO:0000313" key="3">
    <source>
        <dbReference type="EMBL" id="GKV53212.1"/>
    </source>
</evidence>
<dbReference type="Proteomes" id="UP001054252">
    <property type="component" value="Unassembled WGS sequence"/>
</dbReference>
<evidence type="ECO:0000256" key="2">
    <source>
        <dbReference type="SAM" id="SignalP"/>
    </source>
</evidence>
<feature type="transmembrane region" description="Helical" evidence="1">
    <location>
        <begin position="26"/>
        <end position="43"/>
    </location>
</feature>
<feature type="chain" id="PRO_5043428183" description="Secreted peptide" evidence="2">
    <location>
        <begin position="18"/>
        <end position="58"/>
    </location>
</feature>
<proteinExistence type="predicted"/>
<keyword evidence="4" id="KW-1185">Reference proteome</keyword>
<evidence type="ECO:0000256" key="1">
    <source>
        <dbReference type="SAM" id="Phobius"/>
    </source>
</evidence>
<dbReference type="AlphaFoldDB" id="A0AAV5MUD4"/>
<organism evidence="3 4">
    <name type="scientific">Rubroshorea leprosula</name>
    <dbReference type="NCBI Taxonomy" id="152421"/>
    <lineage>
        <taxon>Eukaryota</taxon>
        <taxon>Viridiplantae</taxon>
        <taxon>Streptophyta</taxon>
        <taxon>Embryophyta</taxon>
        <taxon>Tracheophyta</taxon>
        <taxon>Spermatophyta</taxon>
        <taxon>Magnoliopsida</taxon>
        <taxon>eudicotyledons</taxon>
        <taxon>Gunneridae</taxon>
        <taxon>Pentapetalae</taxon>
        <taxon>rosids</taxon>
        <taxon>malvids</taxon>
        <taxon>Malvales</taxon>
        <taxon>Dipterocarpaceae</taxon>
        <taxon>Rubroshorea</taxon>
    </lineage>
</organism>
<feature type="signal peptide" evidence="2">
    <location>
        <begin position="1"/>
        <end position="17"/>
    </location>
</feature>
<evidence type="ECO:0008006" key="5">
    <source>
        <dbReference type="Google" id="ProtNLM"/>
    </source>
</evidence>
<dbReference type="EMBL" id="BPVZ01001164">
    <property type="protein sequence ID" value="GKV53212.1"/>
    <property type="molecule type" value="Genomic_DNA"/>
</dbReference>
<accession>A0AAV5MUD4</accession>
<keyword evidence="1" id="KW-1133">Transmembrane helix</keyword>
<comment type="caution">
    <text evidence="3">The sequence shown here is derived from an EMBL/GenBank/DDBJ whole genome shotgun (WGS) entry which is preliminary data.</text>
</comment>
<evidence type="ECO:0000313" key="4">
    <source>
        <dbReference type="Proteomes" id="UP001054252"/>
    </source>
</evidence>